<reference evidence="6" key="1">
    <citation type="journal article" date="2016" name="Front. Microbiol.">
        <title>Molecular Keys to the Janthinobacterium and Duganella spp. Interaction with the Plant Pathogen Fusarium graminearum.</title>
        <authorList>
            <person name="Haack F.S."/>
            <person name="Poehlein A."/>
            <person name="Kroger C."/>
            <person name="Voigt C.A."/>
            <person name="Piepenbring M."/>
            <person name="Bode H.B."/>
            <person name="Daniel R."/>
            <person name="Schafer W."/>
            <person name="Streit W.R."/>
        </authorList>
    </citation>
    <scope>NUCLEOTIDE SEQUENCE [LARGE SCALE GENOMIC DNA]</scope>
    <source>
        <strain evidence="6">T54</strain>
    </source>
</reference>
<feature type="binding site" evidence="2">
    <location>
        <begin position="180"/>
        <end position="187"/>
    </location>
    <ligand>
        <name>ATP</name>
        <dbReference type="ChEBI" id="CHEBI:30616"/>
    </ligand>
</feature>
<feature type="active site" evidence="1">
    <location>
        <position position="176"/>
    </location>
</feature>
<dbReference type="EMBL" id="LROM01000071">
    <property type="protein sequence ID" value="OFA03996.1"/>
    <property type="molecule type" value="Genomic_DNA"/>
</dbReference>
<sequence length="327" mass="36864">MPSELKTRLQTVDAEKAKLDRQRPLPPNTVASLREKLMLEWTYHSNAIEGNTLTLRETKVVLEGITVGGKSLREHLEATNHRDAIVYVEEIVAKQEGLSEWQIKNIHSLIMKGIDQDEAGRYRRENVVISGASTTPPDFLHIDREMQQLIQWHERSARMHVIERAAELHARFVKIHPFVDGNGRTGRLLMNFELMKEGYPPTVIRKEDRLAYYDALDEACLTGDHGPVTGLVADAVLRSLEVYLGLLPQKKVGPLAQQWHAVPGIYQCTGSIVAMSASEIIQDAGDGRHLVWDRHKFPSEDIEVGKEVTLHDSGKVVTPGARKRLTR</sequence>
<keyword evidence="2" id="KW-0547">Nucleotide-binding</keyword>
<organism evidence="5 6">
    <name type="scientific">Duganella phyllosphaerae</name>
    <dbReference type="NCBI Taxonomy" id="762836"/>
    <lineage>
        <taxon>Bacteria</taxon>
        <taxon>Pseudomonadati</taxon>
        <taxon>Pseudomonadota</taxon>
        <taxon>Betaproteobacteria</taxon>
        <taxon>Burkholderiales</taxon>
        <taxon>Oxalobacteraceae</taxon>
        <taxon>Telluria group</taxon>
        <taxon>Duganella</taxon>
    </lineage>
</organism>
<protein>
    <submittedName>
        <fullName evidence="5">Fic/DOC family protein</fullName>
    </submittedName>
</protein>
<evidence type="ECO:0000256" key="3">
    <source>
        <dbReference type="PIRSR" id="PIRSR640198-3"/>
    </source>
</evidence>
<accession>A0A1E7WWF6</accession>
<dbReference type="Gene3D" id="1.10.3290.10">
    <property type="entry name" value="Fido-like domain"/>
    <property type="match status" value="1"/>
</dbReference>
<dbReference type="PATRIC" id="fig|762836.4.peg.1884"/>
<dbReference type="AlphaFoldDB" id="A0A1E7WWF6"/>
<dbReference type="Pfam" id="PF02661">
    <property type="entry name" value="Fic"/>
    <property type="match status" value="1"/>
</dbReference>
<dbReference type="InterPro" id="IPR003812">
    <property type="entry name" value="Fido"/>
</dbReference>
<evidence type="ECO:0000313" key="6">
    <source>
        <dbReference type="Proteomes" id="UP000175989"/>
    </source>
</evidence>
<feature type="domain" description="Fido" evidence="4">
    <location>
        <begin position="98"/>
        <end position="234"/>
    </location>
</feature>
<dbReference type="SUPFAM" id="SSF140931">
    <property type="entry name" value="Fic-like"/>
    <property type="match status" value="1"/>
</dbReference>
<gene>
    <name evidence="5" type="ORF">DUPY_18120</name>
</gene>
<evidence type="ECO:0000256" key="2">
    <source>
        <dbReference type="PIRSR" id="PIRSR640198-2"/>
    </source>
</evidence>
<dbReference type="PANTHER" id="PTHR13504:SF38">
    <property type="entry name" value="FIDO DOMAIN-CONTAINING PROTEIN"/>
    <property type="match status" value="1"/>
</dbReference>
<dbReference type="OrthoDB" id="9813719at2"/>
<dbReference type="Proteomes" id="UP000175989">
    <property type="component" value="Unassembled WGS sequence"/>
</dbReference>
<name>A0A1E7WWF6_9BURK</name>
<keyword evidence="6" id="KW-1185">Reference proteome</keyword>
<dbReference type="InterPro" id="IPR040198">
    <property type="entry name" value="Fido_containing"/>
</dbReference>
<comment type="caution">
    <text evidence="5">The sequence shown here is derived from an EMBL/GenBank/DDBJ whole genome shotgun (WGS) entry which is preliminary data.</text>
</comment>
<keyword evidence="2" id="KW-0067">ATP-binding</keyword>
<evidence type="ECO:0000313" key="5">
    <source>
        <dbReference type="EMBL" id="OFA03996.1"/>
    </source>
</evidence>
<dbReference type="PANTHER" id="PTHR13504">
    <property type="entry name" value="FIDO DOMAIN-CONTAINING PROTEIN DDB_G0283145"/>
    <property type="match status" value="1"/>
</dbReference>
<proteinExistence type="predicted"/>
<dbReference type="PROSITE" id="PS51459">
    <property type="entry name" value="FIDO"/>
    <property type="match status" value="1"/>
</dbReference>
<evidence type="ECO:0000259" key="4">
    <source>
        <dbReference type="PROSITE" id="PS51459"/>
    </source>
</evidence>
<dbReference type="InterPro" id="IPR036597">
    <property type="entry name" value="Fido-like_dom_sf"/>
</dbReference>
<evidence type="ECO:0000256" key="1">
    <source>
        <dbReference type="PIRSR" id="PIRSR640198-1"/>
    </source>
</evidence>
<feature type="binding site" evidence="2">
    <location>
        <begin position="212"/>
        <end position="213"/>
    </location>
    <ligand>
        <name>ATP</name>
        <dbReference type="ChEBI" id="CHEBI:30616"/>
    </ligand>
</feature>
<dbReference type="GO" id="GO:0005524">
    <property type="term" value="F:ATP binding"/>
    <property type="evidence" value="ECO:0007669"/>
    <property type="project" value="UniProtKB-KW"/>
</dbReference>
<feature type="site" description="Important for autoinhibition of adenylyltransferase activity" evidence="3">
    <location>
        <position position="49"/>
    </location>
</feature>